<keyword evidence="1" id="KW-0732">Signal</keyword>
<dbReference type="SUPFAM" id="SSF51126">
    <property type="entry name" value="Pectin lyase-like"/>
    <property type="match status" value="1"/>
</dbReference>
<dbReference type="AlphaFoldDB" id="A4G1P0"/>
<dbReference type="InterPro" id="IPR012334">
    <property type="entry name" value="Pectin_lyas_fold"/>
</dbReference>
<evidence type="ECO:0000259" key="2">
    <source>
        <dbReference type="Pfam" id="PF20419"/>
    </source>
</evidence>
<dbReference type="eggNOG" id="COG3210">
    <property type="taxonomic scope" value="Bacteria"/>
</dbReference>
<dbReference type="STRING" id="204773.HEAR0193"/>
<dbReference type="Gene3D" id="2.160.20.10">
    <property type="entry name" value="Single-stranded right-handed beta-helix, Pectin lyase-like"/>
    <property type="match status" value="2"/>
</dbReference>
<proteinExistence type="predicted"/>
<organism evidence="3 4">
    <name type="scientific">Herminiimonas arsenicoxydans</name>
    <dbReference type="NCBI Taxonomy" id="204773"/>
    <lineage>
        <taxon>Bacteria</taxon>
        <taxon>Pseudomonadati</taxon>
        <taxon>Pseudomonadota</taxon>
        <taxon>Betaproteobacteria</taxon>
        <taxon>Burkholderiales</taxon>
        <taxon>Oxalobacteraceae</taxon>
        <taxon>Herminiimonas</taxon>
    </lineage>
</organism>
<dbReference type="Pfam" id="PF20419">
    <property type="entry name" value="DUF6701"/>
    <property type="match status" value="1"/>
</dbReference>
<dbReference type="Proteomes" id="UP000006697">
    <property type="component" value="Chromosome"/>
</dbReference>
<feature type="chain" id="PRO_5002668085" description="DUF6701 domain-containing protein" evidence="1">
    <location>
        <begin position="22"/>
        <end position="1056"/>
    </location>
</feature>
<evidence type="ECO:0000256" key="1">
    <source>
        <dbReference type="SAM" id="SignalP"/>
    </source>
</evidence>
<feature type="signal peptide" evidence="1">
    <location>
        <begin position="1"/>
        <end position="21"/>
    </location>
</feature>
<dbReference type="InterPro" id="IPR046524">
    <property type="entry name" value="DUF6701"/>
</dbReference>
<evidence type="ECO:0000313" key="4">
    <source>
        <dbReference type="Proteomes" id="UP000006697"/>
    </source>
</evidence>
<dbReference type="HOGENOM" id="CLU_289999_0_0_4"/>
<name>A4G1P0_HERAR</name>
<protein>
    <recommendedName>
        <fullName evidence="2">DUF6701 domain-containing protein</fullName>
    </recommendedName>
</protein>
<accession>A4G1P0</accession>
<dbReference type="KEGG" id="har:HEAR0193"/>
<feature type="domain" description="DUF6701" evidence="2">
    <location>
        <begin position="516"/>
        <end position="1054"/>
    </location>
</feature>
<sequence length="1056" mass="109643">MKKTINTLFLVLLLVNASAYAATRTVCASGGAYVTIAAAINDAGNGDEIVICPGTYNESLAVSKDNLTFRSSTVNRDDVKVSNSDSVFKLNRLSSTIKNMTIISTGSKDAIVNDYNNGVGSHTFENLVITAKGKGIYLRTGGPHTFRKLDITSSADGGIHTEYNADAAHVFDTVTVNSTGVGIAASRGVASMKNVTVTSSSDIGITLSSKYSALFEAVKVSAKNDGLVITTQDASSSLTFVDIEASSQAGAAINLQRGIASMTRVKVTSGNAGIVLYGASLLKDIDASAKNIALDIGSQSAVNLNGVIAKSTADKAILLRDNGGGEYIHTLKNITIAGAGSDGINVQKSAQVNAENICVQSAAGNGVRFEYNAKKITMKDSILKGHGSYGVSMLSNPESISHVNNSCFYKAPCAEGSWSPSVRDFSGNFTAPANCNNGADVVFSAPVLASCPLVENKCYVALPPDTAALGGFNAFESLTASGAVTGVIKTKIAGSPITLDVVALNTARDAVAANFSGNVSVELVESGVSCASSPVLAGTTVSAMTFNAANNGRKTITLPAVANAYRDVRVRISYPATAPTVVACSSDNFAIRPAKFTSISARDTNWETAGTSRLLANTATADGNVHKAGQPFSLQARAVNAAGIVTANYVGNPAVNNVVCSLPVAPCVSGELTTGAWDVSNGLLSTSTAMYTEVGSFMLTLKDEAFASVDNKAGDSSPAEYTIPSDPVTVGRFVPDHFTLIPQGAAPAFRTFDAVCSNLRSFTYIGQPFMYASVPVVLITAKNAAQGTTYNYRGDLWNLGGEDVDQDYDSNNVVRDGDLINTPLVAADSAMPGTGSITISSADQFKFLRSMATPQAPFNANISLSVSVREVVPGHGDIESNAPAVFNGGGNGIAFDQGNAFRYGRMRIENASGSELLDMTMPIKTDYWNGSSFVLNTADNCTVITAANVALGPYGGAITASNLPAARIASGSPILQGVGSIVLRKPIPAPTAKGSVDVCIDLGADTAPASCTAASSARQPWLQGKWSEINYDDDPSGRATFGTYRSGPIIYMREMY</sequence>
<keyword evidence="4" id="KW-1185">Reference proteome</keyword>
<reference evidence="3 4" key="1">
    <citation type="journal article" date="2007" name="PLoS Genet.">
        <title>A tale of two oxidation states: bacterial colonization of arsenic-rich environments.</title>
        <authorList>
            <person name="Muller D."/>
            <person name="Medigue C."/>
            <person name="Koechler S."/>
            <person name="Barbe V."/>
            <person name="Barakat M."/>
            <person name="Talla E."/>
            <person name="Bonnefoy V."/>
            <person name="Krin E."/>
            <person name="Arsene-Ploetze F."/>
            <person name="Carapito C."/>
            <person name="Chandler M."/>
            <person name="Cournoyer B."/>
            <person name="Cruveiller S."/>
            <person name="Dossat C."/>
            <person name="Duval S."/>
            <person name="Heymann M."/>
            <person name="Leize E."/>
            <person name="Lieutaud A."/>
            <person name="Lievremont D."/>
            <person name="Makita Y."/>
            <person name="Mangenot S."/>
            <person name="Nitschke W."/>
            <person name="Ortet P."/>
            <person name="Perdrial N."/>
            <person name="Schoepp B."/>
            <person name="Siguier N."/>
            <person name="Simeonova D.D."/>
            <person name="Rouy Z."/>
            <person name="Segurens B."/>
            <person name="Turlin E."/>
            <person name="Vallenet D."/>
            <person name="Van Dorsselaer A."/>
            <person name="Weiss S."/>
            <person name="Weissenbach J."/>
            <person name="Lett M.C."/>
            <person name="Danchin A."/>
            <person name="Bertin P.N."/>
        </authorList>
    </citation>
    <scope>NUCLEOTIDE SEQUENCE [LARGE SCALE GENOMIC DNA]</scope>
    <source>
        <strain evidence="4">ULPAs1</strain>
    </source>
</reference>
<evidence type="ECO:0000313" key="3">
    <source>
        <dbReference type="EMBL" id="CAL60427.1"/>
    </source>
</evidence>
<dbReference type="InterPro" id="IPR011050">
    <property type="entry name" value="Pectin_lyase_fold/virulence"/>
</dbReference>
<dbReference type="EMBL" id="CU207211">
    <property type="protein sequence ID" value="CAL60427.1"/>
    <property type="molecule type" value="Genomic_DNA"/>
</dbReference>
<gene>
    <name evidence="3" type="ordered locus">HEAR0193</name>
</gene>